<name>A0A4Q2R9A0_9HYPH</name>
<proteinExistence type="predicted"/>
<comment type="caution">
    <text evidence="2">The sequence shown here is derived from an EMBL/GenBank/DDBJ whole genome shotgun (WGS) entry which is preliminary data.</text>
</comment>
<dbReference type="AlphaFoldDB" id="A0A4Q2R9A0"/>
<protein>
    <submittedName>
        <fullName evidence="2">DUF4113 domain-containing protein</fullName>
    </submittedName>
</protein>
<evidence type="ECO:0000259" key="1">
    <source>
        <dbReference type="Pfam" id="PF13438"/>
    </source>
</evidence>
<keyword evidence="3" id="KW-1185">Reference proteome</keyword>
<dbReference type="InterPro" id="IPR025188">
    <property type="entry name" value="DUF4113"/>
</dbReference>
<evidence type="ECO:0000313" key="3">
    <source>
        <dbReference type="Proteomes" id="UP000289411"/>
    </source>
</evidence>
<gene>
    <name evidence="2" type="ORF">D3272_26275</name>
</gene>
<reference evidence="2 3" key="2">
    <citation type="submission" date="2019-02" db="EMBL/GenBank/DDBJ databases">
        <title>'Lichenibacterium ramalinii' gen. nov. sp. nov., 'Lichenibacterium minor' gen. nov. sp. nov.</title>
        <authorList>
            <person name="Pankratov T."/>
        </authorList>
    </citation>
    <scope>NUCLEOTIDE SEQUENCE [LARGE SCALE GENOMIC DNA]</scope>
    <source>
        <strain evidence="2 3">RmlP001</strain>
    </source>
</reference>
<reference evidence="2 3" key="1">
    <citation type="submission" date="2018-09" db="EMBL/GenBank/DDBJ databases">
        <authorList>
            <person name="Grouzdev D.S."/>
            <person name="Krutkina M.S."/>
        </authorList>
    </citation>
    <scope>NUCLEOTIDE SEQUENCE [LARGE SCALE GENOMIC DNA]</scope>
    <source>
        <strain evidence="2 3">RmlP001</strain>
    </source>
</reference>
<feature type="domain" description="DUF4113" evidence="1">
    <location>
        <begin position="1"/>
        <end position="20"/>
    </location>
</feature>
<organism evidence="2 3">
    <name type="scientific">Lichenibacterium ramalinae</name>
    <dbReference type="NCBI Taxonomy" id="2316527"/>
    <lineage>
        <taxon>Bacteria</taxon>
        <taxon>Pseudomonadati</taxon>
        <taxon>Pseudomonadota</taxon>
        <taxon>Alphaproteobacteria</taxon>
        <taxon>Hyphomicrobiales</taxon>
        <taxon>Lichenihabitantaceae</taxon>
        <taxon>Lichenibacterium</taxon>
    </lineage>
</organism>
<accession>A0A4Q2R9A0</accession>
<dbReference type="Proteomes" id="UP000289411">
    <property type="component" value="Unassembled WGS sequence"/>
</dbReference>
<evidence type="ECO:0000313" key="2">
    <source>
        <dbReference type="EMBL" id="RYB01408.1"/>
    </source>
</evidence>
<dbReference type="RefSeq" id="WP_129222215.1">
    <property type="nucleotide sequence ID" value="NZ_QYBC01000042.1"/>
</dbReference>
<dbReference type="EMBL" id="QYBC01000042">
    <property type="protein sequence ID" value="RYB01408.1"/>
    <property type="molecule type" value="Genomic_DNA"/>
</dbReference>
<dbReference type="Pfam" id="PF13438">
    <property type="entry name" value="DUF4113"/>
    <property type="match status" value="1"/>
</dbReference>
<sequence length="20" mass="2280">MCAEHLSGRYTTRWGDLLAV</sequence>